<evidence type="ECO:0000256" key="9">
    <source>
        <dbReference type="ARBA" id="ARBA00022827"/>
    </source>
</evidence>
<dbReference type="NCBIfam" id="NF006581">
    <property type="entry name" value="PRK09107.1"/>
    <property type="match status" value="1"/>
</dbReference>
<dbReference type="InterPro" id="IPR029061">
    <property type="entry name" value="THDP-binding"/>
</dbReference>
<dbReference type="AlphaFoldDB" id="A0A5B2TKN5"/>
<feature type="domain" description="Thiamine pyrophosphate enzyme TPP-binding" evidence="16">
    <location>
        <begin position="409"/>
        <end position="556"/>
    </location>
</feature>
<evidence type="ECO:0000256" key="2">
    <source>
        <dbReference type="ARBA" id="ARBA00005025"/>
    </source>
</evidence>
<dbReference type="Pfam" id="PF02776">
    <property type="entry name" value="TPP_enzyme_N"/>
    <property type="match status" value="1"/>
</dbReference>
<feature type="domain" description="Thiamine pyrophosphate enzyme N-terminal TPP-binding" evidence="17">
    <location>
        <begin position="15"/>
        <end position="130"/>
    </location>
</feature>
<gene>
    <name evidence="18" type="ORF">F0Q34_03460</name>
</gene>
<evidence type="ECO:0000256" key="8">
    <source>
        <dbReference type="ARBA" id="ARBA00022723"/>
    </source>
</evidence>
<evidence type="ECO:0000256" key="11">
    <source>
        <dbReference type="ARBA" id="ARBA00023052"/>
    </source>
</evidence>
<dbReference type="Pfam" id="PF00205">
    <property type="entry name" value="TPP_enzyme_M"/>
    <property type="match status" value="1"/>
</dbReference>
<dbReference type="GO" id="GO:0030976">
    <property type="term" value="F:thiamine pyrophosphate binding"/>
    <property type="evidence" value="ECO:0007669"/>
    <property type="project" value="UniProtKB-UniRule"/>
</dbReference>
<dbReference type="InterPro" id="IPR011766">
    <property type="entry name" value="TPP_enzyme_TPP-bd"/>
</dbReference>
<evidence type="ECO:0000256" key="3">
    <source>
        <dbReference type="ARBA" id="ARBA00007812"/>
    </source>
</evidence>
<accession>A0A5B2TKN5</accession>
<evidence type="ECO:0000256" key="10">
    <source>
        <dbReference type="ARBA" id="ARBA00022842"/>
    </source>
</evidence>
<comment type="caution">
    <text evidence="18">The sequence shown here is derived from an EMBL/GenBank/DDBJ whole genome shotgun (WGS) entry which is preliminary data.</text>
</comment>
<dbReference type="GO" id="GO:0050660">
    <property type="term" value="F:flavin adenine dinucleotide binding"/>
    <property type="evidence" value="ECO:0007669"/>
    <property type="project" value="InterPro"/>
</dbReference>
<dbReference type="GO" id="GO:0009099">
    <property type="term" value="P:L-valine biosynthetic process"/>
    <property type="evidence" value="ECO:0007669"/>
    <property type="project" value="UniProtKB-UniPathway"/>
</dbReference>
<dbReference type="Gene3D" id="3.40.50.1220">
    <property type="entry name" value="TPP-binding domain"/>
    <property type="match status" value="1"/>
</dbReference>
<dbReference type="UniPathway" id="UPA00047">
    <property type="reaction ID" value="UER00055"/>
</dbReference>
<keyword evidence="19" id="KW-1185">Reference proteome</keyword>
<evidence type="ECO:0000259" key="17">
    <source>
        <dbReference type="Pfam" id="PF02776"/>
    </source>
</evidence>
<evidence type="ECO:0000256" key="5">
    <source>
        <dbReference type="ARBA" id="ARBA00022605"/>
    </source>
</evidence>
<dbReference type="InterPro" id="IPR012846">
    <property type="entry name" value="Acetolactate_synth_lsu"/>
</dbReference>
<dbReference type="CDD" id="cd07035">
    <property type="entry name" value="TPP_PYR_POX_like"/>
    <property type="match status" value="1"/>
</dbReference>
<dbReference type="FunFam" id="3.40.50.1220:FF:000008">
    <property type="entry name" value="Acetolactate synthase"/>
    <property type="match status" value="1"/>
</dbReference>
<keyword evidence="7 14" id="KW-0808">Transferase</keyword>
<dbReference type="Pfam" id="PF02775">
    <property type="entry name" value="TPP_enzyme_C"/>
    <property type="match status" value="1"/>
</dbReference>
<evidence type="ECO:0000256" key="6">
    <source>
        <dbReference type="ARBA" id="ARBA00022630"/>
    </source>
</evidence>
<dbReference type="NCBIfam" id="TIGR00118">
    <property type="entry name" value="acolac_lg"/>
    <property type="match status" value="1"/>
</dbReference>
<keyword evidence="5 14" id="KW-0028">Amino-acid biosynthesis</keyword>
<dbReference type="InterPro" id="IPR012000">
    <property type="entry name" value="Thiamin_PyroP_enz_cen_dom"/>
</dbReference>
<keyword evidence="9" id="KW-0274">FAD</keyword>
<dbReference type="FunFam" id="3.40.50.970:FF:000016">
    <property type="entry name" value="Acetolactate synthase"/>
    <property type="match status" value="1"/>
</dbReference>
<evidence type="ECO:0000313" key="18">
    <source>
        <dbReference type="EMBL" id="KAA2214759.1"/>
    </source>
</evidence>
<comment type="pathway">
    <text evidence="2 14">Amino-acid biosynthesis; L-valine biosynthesis; L-valine from pyruvate: step 1/4.</text>
</comment>
<keyword evidence="12 14" id="KW-0100">Branched-chain amino acid biosynthesis</keyword>
<evidence type="ECO:0000256" key="7">
    <source>
        <dbReference type="ARBA" id="ARBA00022679"/>
    </source>
</evidence>
<dbReference type="InterPro" id="IPR039368">
    <property type="entry name" value="AHAS_TPP"/>
</dbReference>
<evidence type="ECO:0000256" key="14">
    <source>
        <dbReference type="RuleBase" id="RU003591"/>
    </source>
</evidence>
<keyword evidence="8 14" id="KW-0479">Metal-binding</keyword>
<comment type="pathway">
    <text evidence="1 14">Amino-acid biosynthesis; L-isoleucine biosynthesis; L-isoleucine from 2-oxobutanoate: step 1/4.</text>
</comment>
<comment type="cofactor">
    <cofactor evidence="14">
        <name>Mg(2+)</name>
        <dbReference type="ChEBI" id="CHEBI:18420"/>
    </cofactor>
    <text evidence="14">Binds 1 Mg(2+) ion per subunit.</text>
</comment>
<comment type="catalytic activity">
    <reaction evidence="13 14">
        <text>2 pyruvate + H(+) = (2S)-2-acetolactate + CO2</text>
        <dbReference type="Rhea" id="RHEA:25249"/>
        <dbReference type="ChEBI" id="CHEBI:15361"/>
        <dbReference type="ChEBI" id="CHEBI:15378"/>
        <dbReference type="ChEBI" id="CHEBI:16526"/>
        <dbReference type="ChEBI" id="CHEBI:58476"/>
        <dbReference type="EC" id="2.2.1.6"/>
    </reaction>
</comment>
<evidence type="ECO:0000313" key="19">
    <source>
        <dbReference type="Proteomes" id="UP000322110"/>
    </source>
</evidence>
<dbReference type="SUPFAM" id="SSF52518">
    <property type="entry name" value="Thiamin diphosphate-binding fold (THDP-binding)"/>
    <property type="match status" value="2"/>
</dbReference>
<dbReference type="PANTHER" id="PTHR18968">
    <property type="entry name" value="THIAMINE PYROPHOSPHATE ENZYMES"/>
    <property type="match status" value="1"/>
</dbReference>
<dbReference type="InterPro" id="IPR029035">
    <property type="entry name" value="DHS-like_NAD/FAD-binding_dom"/>
</dbReference>
<keyword evidence="11 14" id="KW-0786">Thiamine pyrophosphate</keyword>
<dbReference type="InterPro" id="IPR045229">
    <property type="entry name" value="TPP_enz"/>
</dbReference>
<protein>
    <recommendedName>
        <fullName evidence="4 14">Acetolactate synthase</fullName>
        <ecNumber evidence="4 14">2.2.1.6</ecNumber>
    </recommendedName>
</protein>
<evidence type="ECO:0000256" key="4">
    <source>
        <dbReference type="ARBA" id="ARBA00013145"/>
    </source>
</evidence>
<dbReference type="RefSeq" id="WP_149810714.1">
    <property type="nucleotide sequence ID" value="NZ_VUKA01000001.1"/>
</dbReference>
<dbReference type="GO" id="GO:0005948">
    <property type="term" value="C:acetolactate synthase complex"/>
    <property type="evidence" value="ECO:0007669"/>
    <property type="project" value="UniProtKB-ARBA"/>
</dbReference>
<dbReference type="OrthoDB" id="4494979at2"/>
<evidence type="ECO:0000259" key="16">
    <source>
        <dbReference type="Pfam" id="PF02775"/>
    </source>
</evidence>
<keyword evidence="10 14" id="KW-0460">Magnesium</keyword>
<proteinExistence type="inferred from homology"/>
<evidence type="ECO:0000256" key="1">
    <source>
        <dbReference type="ARBA" id="ARBA00004974"/>
    </source>
</evidence>
<evidence type="ECO:0000256" key="12">
    <source>
        <dbReference type="ARBA" id="ARBA00023304"/>
    </source>
</evidence>
<organism evidence="18 19">
    <name type="scientific">Teichococcus oryzae</name>
    <dbReference type="NCBI Taxonomy" id="1608942"/>
    <lineage>
        <taxon>Bacteria</taxon>
        <taxon>Pseudomonadati</taxon>
        <taxon>Pseudomonadota</taxon>
        <taxon>Alphaproteobacteria</taxon>
        <taxon>Acetobacterales</taxon>
        <taxon>Roseomonadaceae</taxon>
        <taxon>Roseomonas</taxon>
    </lineage>
</organism>
<name>A0A5B2TKN5_9PROT</name>
<comment type="cofactor">
    <cofactor evidence="14">
        <name>thiamine diphosphate</name>
        <dbReference type="ChEBI" id="CHEBI:58937"/>
    </cofactor>
    <text evidence="14">Binds 1 thiamine pyrophosphate per subunit.</text>
</comment>
<dbReference type="EMBL" id="VUKA01000001">
    <property type="protein sequence ID" value="KAA2214759.1"/>
    <property type="molecule type" value="Genomic_DNA"/>
</dbReference>
<dbReference type="Proteomes" id="UP000322110">
    <property type="component" value="Unassembled WGS sequence"/>
</dbReference>
<dbReference type="GO" id="GO:0000287">
    <property type="term" value="F:magnesium ion binding"/>
    <property type="evidence" value="ECO:0007669"/>
    <property type="project" value="UniProtKB-UniRule"/>
</dbReference>
<dbReference type="PANTHER" id="PTHR18968:SF13">
    <property type="entry name" value="ACETOLACTATE SYNTHASE CATALYTIC SUBUNIT, MITOCHONDRIAL"/>
    <property type="match status" value="1"/>
</dbReference>
<dbReference type="FunFam" id="3.40.50.970:FF:000007">
    <property type="entry name" value="Acetolactate synthase"/>
    <property type="match status" value="1"/>
</dbReference>
<comment type="similarity">
    <text evidence="3 14">Belongs to the TPP enzyme family.</text>
</comment>
<feature type="domain" description="Thiamine pyrophosphate enzyme central" evidence="15">
    <location>
        <begin position="205"/>
        <end position="342"/>
    </location>
</feature>
<dbReference type="GO" id="GO:0003984">
    <property type="term" value="F:acetolactate synthase activity"/>
    <property type="evidence" value="ECO:0007669"/>
    <property type="project" value="UniProtKB-EC"/>
</dbReference>
<evidence type="ECO:0000259" key="15">
    <source>
        <dbReference type="Pfam" id="PF00205"/>
    </source>
</evidence>
<dbReference type="InterPro" id="IPR012001">
    <property type="entry name" value="Thiamin_PyroP_enz_TPP-bd_dom"/>
</dbReference>
<dbReference type="SUPFAM" id="SSF52467">
    <property type="entry name" value="DHS-like NAD/FAD-binding domain"/>
    <property type="match status" value="1"/>
</dbReference>
<evidence type="ECO:0000256" key="13">
    <source>
        <dbReference type="ARBA" id="ARBA00048670"/>
    </source>
</evidence>
<dbReference type="UniPathway" id="UPA00049">
    <property type="reaction ID" value="UER00059"/>
</dbReference>
<sequence length="598" mass="64671">MSSATLPAASETQSMTGAEIVLRALKEQGVEVIFGYPGGAVLPIYDAIFNQNAIRHILVRHEQAAVHAAEGYARSTGKVGCVLVTSGPGATNAVTGLVDALLDSIPIVCLTGQVPTHLIGNDAFQEADTTGITRPATKHNYLVKQMDKLASTVHEAFYVARSGRPGPVVIDLPKDILIGKGQYTPPPSQEHRSYRPQTEPDAVQIRKAVRLLKEAKRPVVYAGGGVINAGPEASALLTKFVRMAGLPCTNTLMGLGAYPSSDPQFLGMLGMHGTVEANLAMHGCDVMFNIGARFDDRVTGRLNAFAPNSVKIHADIDPSSINKNVKVEVPIVGDAAAVLRALIAAWDADEAKQDRPSLAEWWRQIDEWRGKNCLAYVQDSKIIKPQHAVKRLYELTKESGRETFITTEVGQHQMWAAQYFGFEKPNRWMTSGGLGTMGYGLPAAMGVQVAHPDALVIDIAGEASILMNIQEMSTVAQYRLPVKVFILNNQYMGMVRQWQELLHGGRYSESYSEALPDFVKLAESFHGVGMRAESTDDLDRVIREMIAIDRPVIVDVAVDEKENVFPMIPSGAAHNEMLLAPGQIAAGAGVTDEGTALV</sequence>
<dbReference type="GO" id="GO:0009097">
    <property type="term" value="P:isoleucine biosynthetic process"/>
    <property type="evidence" value="ECO:0007669"/>
    <property type="project" value="UniProtKB-UniPathway"/>
</dbReference>
<dbReference type="EC" id="2.2.1.6" evidence="4 14"/>
<dbReference type="CDD" id="cd02015">
    <property type="entry name" value="TPP_AHAS"/>
    <property type="match status" value="1"/>
</dbReference>
<reference evidence="18 19" key="1">
    <citation type="journal article" date="2015" name="Int. J. Syst. Evol. Microbiol.">
        <title>Roseomonas oryzae sp. nov., isolated from paddy rhizosphere soil.</title>
        <authorList>
            <person name="Ramaprasad E.V."/>
            <person name="Sasikala Ch."/>
            <person name="Ramana Ch.V."/>
        </authorList>
    </citation>
    <scope>NUCLEOTIDE SEQUENCE [LARGE SCALE GENOMIC DNA]</scope>
    <source>
        <strain evidence="18 19">KCTC 42542</strain>
    </source>
</reference>
<dbReference type="Gene3D" id="3.40.50.970">
    <property type="match status" value="2"/>
</dbReference>
<keyword evidence="6" id="KW-0285">Flavoprotein</keyword>